<dbReference type="PANTHER" id="PTHR13191:SF0">
    <property type="entry name" value="RIBOSOMAL RNA-PROCESSING PROTEIN 7 HOMOLOG A-RELATED"/>
    <property type="match status" value="1"/>
</dbReference>
<evidence type="ECO:0000256" key="1">
    <source>
        <dbReference type="ARBA" id="ARBA00006110"/>
    </source>
</evidence>
<dbReference type="Gene3D" id="6.10.250.2760">
    <property type="match status" value="1"/>
</dbReference>
<gene>
    <name evidence="4" type="ORF">HANVADRAFT_2773</name>
</gene>
<sequence length="321" mass="37388">MSDSKKNIPVMKNGFIPVPFKLNKNECLEIENDEIIHYIFMKKHQSSKKEENTVFLYNLPLLTTFETLALNFNKIVNQFKGQVIFDKNSENFKTDEFKLEAIDLNSLSSDYILNENNETVSPKQALGGSEFKGDSHPYNTTYLTLLDNASLKSFFTCINKYIKKNEVFEWEYPETVNMPSLEKLQGFYKPLPLQYLKELVMQTMEDFNERENIANEELITSSNLVDEDGFTLVIGKNTKTKSGLARNTEALKNPLMKYNKTIKKQRAGAVKKGKWDGHLDFYRFQQREKKKIEIGELLSKFKKDQAKIIQWKESGKFNPYK</sequence>
<feature type="domain" description="Rrp7 RRM-like N-terminal" evidence="3">
    <location>
        <begin position="11"/>
        <end position="174"/>
    </location>
</feature>
<dbReference type="Pfam" id="PF17799">
    <property type="entry name" value="RRM_Rrp7"/>
    <property type="match status" value="1"/>
</dbReference>
<evidence type="ECO:0000313" key="5">
    <source>
        <dbReference type="Proteomes" id="UP000092321"/>
    </source>
</evidence>
<keyword evidence="5" id="KW-1185">Reference proteome</keyword>
<dbReference type="Gene3D" id="6.10.250.1770">
    <property type="match status" value="1"/>
</dbReference>
<dbReference type="GO" id="GO:0006364">
    <property type="term" value="P:rRNA processing"/>
    <property type="evidence" value="ECO:0007669"/>
    <property type="project" value="TreeGrafter"/>
</dbReference>
<dbReference type="Proteomes" id="UP000092321">
    <property type="component" value="Unassembled WGS sequence"/>
</dbReference>
<accession>A0A1B7TCA2</accession>
<comment type="similarity">
    <text evidence="1">Belongs to the RRP7 family.</text>
</comment>
<evidence type="ECO:0000313" key="4">
    <source>
        <dbReference type="EMBL" id="OBA26379.1"/>
    </source>
</evidence>
<dbReference type="GO" id="GO:0000028">
    <property type="term" value="P:ribosomal small subunit assembly"/>
    <property type="evidence" value="ECO:0007669"/>
    <property type="project" value="TreeGrafter"/>
</dbReference>
<dbReference type="OrthoDB" id="5390at2759"/>
<dbReference type="InterPro" id="IPR040446">
    <property type="entry name" value="RRP7"/>
</dbReference>
<protein>
    <recommendedName>
        <fullName evidence="6">Ribosomal RNA-processing protein 7 C-terminal domain-containing protein</fullName>
    </recommendedName>
</protein>
<evidence type="ECO:0008006" key="6">
    <source>
        <dbReference type="Google" id="ProtNLM"/>
    </source>
</evidence>
<dbReference type="AlphaFoldDB" id="A0A1B7TCA2"/>
<dbReference type="GO" id="GO:0032545">
    <property type="term" value="C:CURI complex"/>
    <property type="evidence" value="ECO:0007669"/>
    <property type="project" value="TreeGrafter"/>
</dbReference>
<reference evidence="5" key="1">
    <citation type="journal article" date="2016" name="Proc. Natl. Acad. Sci. U.S.A.">
        <title>Comparative genomics of biotechnologically important yeasts.</title>
        <authorList>
            <person name="Riley R."/>
            <person name="Haridas S."/>
            <person name="Wolfe K.H."/>
            <person name="Lopes M.R."/>
            <person name="Hittinger C.T."/>
            <person name="Goeker M."/>
            <person name="Salamov A.A."/>
            <person name="Wisecaver J.H."/>
            <person name="Long T.M."/>
            <person name="Calvey C.H."/>
            <person name="Aerts A.L."/>
            <person name="Barry K.W."/>
            <person name="Choi C."/>
            <person name="Clum A."/>
            <person name="Coughlan A.Y."/>
            <person name="Deshpande S."/>
            <person name="Douglass A.P."/>
            <person name="Hanson S.J."/>
            <person name="Klenk H.-P."/>
            <person name="LaButti K.M."/>
            <person name="Lapidus A."/>
            <person name="Lindquist E.A."/>
            <person name="Lipzen A.M."/>
            <person name="Meier-Kolthoff J.P."/>
            <person name="Ohm R.A."/>
            <person name="Otillar R.P."/>
            <person name="Pangilinan J.L."/>
            <person name="Peng Y."/>
            <person name="Rokas A."/>
            <person name="Rosa C.A."/>
            <person name="Scheuner C."/>
            <person name="Sibirny A.A."/>
            <person name="Slot J.C."/>
            <person name="Stielow J.B."/>
            <person name="Sun H."/>
            <person name="Kurtzman C.P."/>
            <person name="Blackwell M."/>
            <person name="Grigoriev I.V."/>
            <person name="Jeffries T.W."/>
        </authorList>
    </citation>
    <scope>NUCLEOTIDE SEQUENCE [LARGE SCALE GENOMIC DNA]</scope>
    <source>
        <strain evidence="5">NRRL Y-1626</strain>
    </source>
</reference>
<organism evidence="4 5">
    <name type="scientific">Hanseniaspora valbyensis NRRL Y-1626</name>
    <dbReference type="NCBI Taxonomy" id="766949"/>
    <lineage>
        <taxon>Eukaryota</taxon>
        <taxon>Fungi</taxon>
        <taxon>Dikarya</taxon>
        <taxon>Ascomycota</taxon>
        <taxon>Saccharomycotina</taxon>
        <taxon>Saccharomycetes</taxon>
        <taxon>Saccharomycodales</taxon>
        <taxon>Saccharomycodaceae</taxon>
        <taxon>Hanseniaspora</taxon>
    </lineage>
</organism>
<evidence type="ECO:0000259" key="3">
    <source>
        <dbReference type="Pfam" id="PF17799"/>
    </source>
</evidence>
<proteinExistence type="inferred from homology"/>
<name>A0A1B7TCA2_9ASCO</name>
<dbReference type="Pfam" id="PF12923">
    <property type="entry name" value="RRP7"/>
    <property type="match status" value="1"/>
</dbReference>
<dbReference type="InterPro" id="IPR024326">
    <property type="entry name" value="RRP7_C"/>
</dbReference>
<dbReference type="GO" id="GO:0034456">
    <property type="term" value="C:UTP-C complex"/>
    <property type="evidence" value="ECO:0007669"/>
    <property type="project" value="TreeGrafter"/>
</dbReference>
<dbReference type="EMBL" id="LXPE01000018">
    <property type="protein sequence ID" value="OBA26379.1"/>
    <property type="molecule type" value="Genomic_DNA"/>
</dbReference>
<dbReference type="InterPro" id="IPR040447">
    <property type="entry name" value="RRM_Rrp7"/>
</dbReference>
<comment type="caution">
    <text evidence="4">The sequence shown here is derived from an EMBL/GenBank/DDBJ whole genome shotgun (WGS) entry which is preliminary data.</text>
</comment>
<evidence type="ECO:0000259" key="2">
    <source>
        <dbReference type="Pfam" id="PF12923"/>
    </source>
</evidence>
<dbReference type="PANTHER" id="PTHR13191">
    <property type="entry name" value="RIBOSOMAL RNA PROCESSING PROTEIN 7-RELATED"/>
    <property type="match status" value="1"/>
</dbReference>
<feature type="domain" description="Ribosomal RNA-processing protein 7 C-terminal" evidence="2">
    <location>
        <begin position="194"/>
        <end position="320"/>
    </location>
</feature>